<name>A0A0E3JRE2_CLOSL</name>
<evidence type="ECO:0000259" key="3">
    <source>
        <dbReference type="Pfam" id="PF13847"/>
    </source>
</evidence>
<accession>A0A0E3JRE2</accession>
<dbReference type="STRING" id="1548.CSCA_4529"/>
<dbReference type="HOGENOM" id="CLU_060275_2_0_9"/>
<gene>
    <name evidence="4" type="ORF">CSCA_4529</name>
</gene>
<dbReference type="EMBL" id="CP009933">
    <property type="protein sequence ID" value="AKA71654.1"/>
    <property type="molecule type" value="Genomic_DNA"/>
</dbReference>
<dbReference type="PANTHER" id="PTHR44942:SF4">
    <property type="entry name" value="METHYLTRANSFERASE TYPE 11 DOMAIN-CONTAINING PROTEIN"/>
    <property type="match status" value="1"/>
</dbReference>
<dbReference type="GO" id="GO:0008168">
    <property type="term" value="F:methyltransferase activity"/>
    <property type="evidence" value="ECO:0007669"/>
    <property type="project" value="UniProtKB-KW"/>
</dbReference>
<dbReference type="SUPFAM" id="SSF53335">
    <property type="entry name" value="S-adenosyl-L-methionine-dependent methyltransferases"/>
    <property type="match status" value="1"/>
</dbReference>
<dbReference type="AlphaFoldDB" id="A0A0E3JRE2"/>
<evidence type="ECO:0000313" key="5">
    <source>
        <dbReference type="Proteomes" id="UP000033115"/>
    </source>
</evidence>
<dbReference type="CDD" id="cd02440">
    <property type="entry name" value="AdoMet_MTases"/>
    <property type="match status" value="1"/>
</dbReference>
<keyword evidence="5" id="KW-1185">Reference proteome</keyword>
<sequence length="274" mass="32457">MDSLMFEKMWNECERKNLSISKKFWDLRAEEFNKIINNNEEENIDLVKFLDSRRILNNECSILDVGCGAGKYSLQFSKYVKNTIGIDISSKMIEYAIQNMKNMSIDNIEYKVAAWQSLKLDDYNWGKKFDLVFASMTPAINSKDALLKMIEASKRYCFMSGFVYRNDNIKNQLREKILGKNKIYNKKFENNIYYAFNILWNMGIHAEIQYKNVQWNKEWDLSKAIDVYTLQFEDLEIENSRDIIKSYLESISDNGKVKDNVNAKVAWMLWRIDE</sequence>
<organism evidence="4 5">
    <name type="scientific">Clostridium scatologenes</name>
    <dbReference type="NCBI Taxonomy" id="1548"/>
    <lineage>
        <taxon>Bacteria</taxon>
        <taxon>Bacillati</taxon>
        <taxon>Bacillota</taxon>
        <taxon>Clostridia</taxon>
        <taxon>Eubacteriales</taxon>
        <taxon>Clostridiaceae</taxon>
        <taxon>Clostridium</taxon>
    </lineage>
</organism>
<protein>
    <submittedName>
        <fullName evidence="4">Cyclopropane-fatty-acyl-phospholipid synthase</fullName>
    </submittedName>
</protein>
<feature type="domain" description="Methyltransferase" evidence="3">
    <location>
        <begin position="57"/>
        <end position="192"/>
    </location>
</feature>
<dbReference type="PANTHER" id="PTHR44942">
    <property type="entry name" value="METHYLTRANSF_11 DOMAIN-CONTAINING PROTEIN"/>
    <property type="match status" value="1"/>
</dbReference>
<dbReference type="Proteomes" id="UP000033115">
    <property type="component" value="Chromosome"/>
</dbReference>
<evidence type="ECO:0000313" key="4">
    <source>
        <dbReference type="EMBL" id="AKA71654.1"/>
    </source>
</evidence>
<evidence type="ECO:0000256" key="2">
    <source>
        <dbReference type="ARBA" id="ARBA00022679"/>
    </source>
</evidence>
<dbReference type="InterPro" id="IPR029063">
    <property type="entry name" value="SAM-dependent_MTases_sf"/>
</dbReference>
<keyword evidence="1" id="KW-0489">Methyltransferase</keyword>
<dbReference type="InterPro" id="IPR051052">
    <property type="entry name" value="Diverse_substrate_MTase"/>
</dbReference>
<proteinExistence type="predicted"/>
<dbReference type="Gene3D" id="3.40.50.150">
    <property type="entry name" value="Vaccinia Virus protein VP39"/>
    <property type="match status" value="1"/>
</dbReference>
<dbReference type="RefSeq" id="WP_029954380.1">
    <property type="nucleotide sequence ID" value="NZ_CP009933.1"/>
</dbReference>
<dbReference type="KEGG" id="csq:CSCA_4529"/>
<reference evidence="4 5" key="1">
    <citation type="journal article" date="2015" name="J. Biotechnol.">
        <title>Complete genome sequence of a malodorant-producing acetogen, Clostridium scatologenes ATCC 25775(T).</title>
        <authorList>
            <person name="Zhu Z."/>
            <person name="Guo T."/>
            <person name="Zheng H."/>
            <person name="Song T."/>
            <person name="Ouyang P."/>
            <person name="Xie J."/>
        </authorList>
    </citation>
    <scope>NUCLEOTIDE SEQUENCE [LARGE SCALE GENOMIC DNA]</scope>
    <source>
        <strain evidence="4 5">ATCC 25775</strain>
    </source>
</reference>
<evidence type="ECO:0000256" key="1">
    <source>
        <dbReference type="ARBA" id="ARBA00022603"/>
    </source>
</evidence>
<dbReference type="GO" id="GO:0032259">
    <property type="term" value="P:methylation"/>
    <property type="evidence" value="ECO:0007669"/>
    <property type="project" value="UniProtKB-KW"/>
</dbReference>
<dbReference type="InterPro" id="IPR025714">
    <property type="entry name" value="Methyltranfer_dom"/>
</dbReference>
<dbReference type="Pfam" id="PF13847">
    <property type="entry name" value="Methyltransf_31"/>
    <property type="match status" value="1"/>
</dbReference>
<keyword evidence="2" id="KW-0808">Transferase</keyword>